<evidence type="ECO:0000313" key="6">
    <source>
        <dbReference type="Proteomes" id="UP001596455"/>
    </source>
</evidence>
<gene>
    <name evidence="5" type="ORF">ACFQQL_07875</name>
</gene>
<reference evidence="6" key="1">
    <citation type="journal article" date="2019" name="Int. J. Syst. Evol. Microbiol.">
        <title>The Global Catalogue of Microorganisms (GCM) 10K type strain sequencing project: providing services to taxonomists for standard genome sequencing and annotation.</title>
        <authorList>
            <consortium name="The Broad Institute Genomics Platform"/>
            <consortium name="The Broad Institute Genome Sequencing Center for Infectious Disease"/>
            <person name="Wu L."/>
            <person name="Ma J."/>
        </authorList>
    </citation>
    <scope>NUCLEOTIDE SEQUENCE [LARGE SCALE GENOMIC DNA]</scope>
    <source>
        <strain evidence="6">JCM 1490</strain>
    </source>
</reference>
<keyword evidence="6" id="KW-1185">Reference proteome</keyword>
<dbReference type="GO" id="GO:0004077">
    <property type="term" value="F:biotin--[biotin carboxyl-carrier protein] ligase activity"/>
    <property type="evidence" value="ECO:0007669"/>
    <property type="project" value="UniProtKB-EC"/>
</dbReference>
<evidence type="ECO:0000256" key="3">
    <source>
        <dbReference type="ARBA" id="ARBA00024227"/>
    </source>
</evidence>
<dbReference type="PROSITE" id="PS51733">
    <property type="entry name" value="BPL_LPL_CATALYTIC"/>
    <property type="match status" value="1"/>
</dbReference>
<dbReference type="InterPro" id="IPR004143">
    <property type="entry name" value="BPL_LPL_catalytic"/>
</dbReference>
<sequence length="272" mass="27686">MEFSPVVRVPRAGSTNADLRAAALAEPDAWPHGSVLVADHQDAGRGRSGRSWVTPPGTALTASVLVRPDVPPDRLGWLPLLTGLAVRRACADLLAARPATAVPEIRLKWPNDVLAVGAGTEDVDAWGRDRKLAGILVEVLADVGAIVGIGVNVRQTASDLPVPWATSLALLGADIEPPAVLSAVGHELLPLLARWEAAAGDARAAGLHAEVTAACATVGAQVRTEVPGGDGPAGRAVGLDDDGRLLVVAGVGSEPVALAAGDVVHVRPGTGY</sequence>
<keyword evidence="2" id="KW-0092">Biotin</keyword>
<dbReference type="InterPro" id="IPR003142">
    <property type="entry name" value="BPL_C"/>
</dbReference>
<protein>
    <recommendedName>
        <fullName evidence="3">biotin--[biotin carboxyl-carrier protein] ligase</fullName>
        <ecNumber evidence="3">6.3.4.15</ecNumber>
    </recommendedName>
</protein>
<dbReference type="Pfam" id="PF03099">
    <property type="entry name" value="BPL_LplA_LipB"/>
    <property type="match status" value="1"/>
</dbReference>
<dbReference type="CDD" id="cd16442">
    <property type="entry name" value="BPL"/>
    <property type="match status" value="1"/>
</dbReference>
<dbReference type="NCBIfam" id="TIGR00121">
    <property type="entry name" value="birA_ligase"/>
    <property type="match status" value="1"/>
</dbReference>
<evidence type="ECO:0000256" key="1">
    <source>
        <dbReference type="ARBA" id="ARBA00022598"/>
    </source>
</evidence>
<dbReference type="EC" id="6.3.4.15" evidence="3"/>
<dbReference type="PANTHER" id="PTHR12835:SF5">
    <property type="entry name" value="BIOTIN--PROTEIN LIGASE"/>
    <property type="match status" value="1"/>
</dbReference>
<evidence type="ECO:0000259" key="4">
    <source>
        <dbReference type="PROSITE" id="PS51733"/>
    </source>
</evidence>
<organism evidence="5 6">
    <name type="scientific">Georgenia alba</name>
    <dbReference type="NCBI Taxonomy" id="2233858"/>
    <lineage>
        <taxon>Bacteria</taxon>
        <taxon>Bacillati</taxon>
        <taxon>Actinomycetota</taxon>
        <taxon>Actinomycetes</taxon>
        <taxon>Micrococcales</taxon>
        <taxon>Bogoriellaceae</taxon>
        <taxon>Georgenia</taxon>
    </lineage>
</organism>
<dbReference type="Proteomes" id="UP001596455">
    <property type="component" value="Unassembled WGS sequence"/>
</dbReference>
<dbReference type="InterPro" id="IPR004408">
    <property type="entry name" value="Biotin_CoA_COase_ligase"/>
</dbReference>
<dbReference type="EMBL" id="JBHTCQ010000001">
    <property type="protein sequence ID" value="MFC7405025.1"/>
    <property type="molecule type" value="Genomic_DNA"/>
</dbReference>
<dbReference type="Gene3D" id="3.30.930.10">
    <property type="entry name" value="Bira Bifunctional Protein, Domain 2"/>
    <property type="match status" value="1"/>
</dbReference>
<dbReference type="PANTHER" id="PTHR12835">
    <property type="entry name" value="BIOTIN PROTEIN LIGASE"/>
    <property type="match status" value="1"/>
</dbReference>
<feature type="domain" description="BPL/LPL catalytic" evidence="4">
    <location>
        <begin position="1"/>
        <end position="196"/>
    </location>
</feature>
<dbReference type="Pfam" id="PF02237">
    <property type="entry name" value="BPL_C"/>
    <property type="match status" value="1"/>
</dbReference>
<dbReference type="Gene3D" id="2.30.30.100">
    <property type="match status" value="1"/>
</dbReference>
<evidence type="ECO:0000313" key="5">
    <source>
        <dbReference type="EMBL" id="MFC7405025.1"/>
    </source>
</evidence>
<name>A0ABW2Q6H7_9MICO</name>
<dbReference type="SUPFAM" id="SSF55681">
    <property type="entry name" value="Class II aaRS and biotin synthetases"/>
    <property type="match status" value="1"/>
</dbReference>
<keyword evidence="1 5" id="KW-0436">Ligase</keyword>
<evidence type="ECO:0000256" key="2">
    <source>
        <dbReference type="ARBA" id="ARBA00023267"/>
    </source>
</evidence>
<accession>A0ABW2Q6H7</accession>
<proteinExistence type="predicted"/>
<dbReference type="InterPro" id="IPR045864">
    <property type="entry name" value="aa-tRNA-synth_II/BPL/LPL"/>
</dbReference>
<dbReference type="RefSeq" id="WP_382392973.1">
    <property type="nucleotide sequence ID" value="NZ_JBHTCQ010000001.1"/>
</dbReference>
<comment type="caution">
    <text evidence="5">The sequence shown here is derived from an EMBL/GenBank/DDBJ whole genome shotgun (WGS) entry which is preliminary data.</text>
</comment>